<reference evidence="4 5" key="1">
    <citation type="submission" date="2018-08" db="EMBL/GenBank/DDBJ databases">
        <title>Henriciella mobilis sp. nov., isolated from seawater.</title>
        <authorList>
            <person name="Cheng H."/>
            <person name="Wu Y.-H."/>
            <person name="Xu X.-W."/>
            <person name="Guo L.-L."/>
        </authorList>
    </citation>
    <scope>NUCLEOTIDE SEQUENCE [LARGE SCALE GENOMIC DNA]</scope>
    <source>
        <strain evidence="4 5">JN25</strain>
    </source>
</reference>
<dbReference type="Gene3D" id="2.70.70.10">
    <property type="entry name" value="Glucose Permease (Domain IIA)"/>
    <property type="match status" value="1"/>
</dbReference>
<evidence type="ECO:0000313" key="5">
    <source>
        <dbReference type="Proteomes" id="UP000266385"/>
    </source>
</evidence>
<keyword evidence="1" id="KW-0472">Membrane</keyword>
<sequence length="478" mass="51672">MSIAWLVIFIILWTGFLAGIASLVTSGRVQARFAQLVWRGAALLSVAPLAVIGLSKLIPARLPAALPDIPYVEPAAGLMTSATTSLKTAVSGPEWSWTVPALMIVLAAGWAVRFGAALLAQARLQRLKSRSTPKRHLIDALPLTELGLERVPAIRSIPGGSPFIAGFLRREIYVPEALTEPRDLRQIAIHECVHLKRGDLITRPLERIVADVFWFSPFSWMMRRQLDFWREAVCDEIASDLSGDRIGYARTLAQAARIAAPLRALPVAAFILPRRKSLPRRLSRLLEPSPAQSRPIMALGASLVALALSPLALAQAGGEDVIASSEEGKKASFDFAVLLSPEARVTSDFGERKDPIKKKIAFHNGTDIGAPLGTPVHAPACGKVIFSGYKDGYGETIEVAYGDGSKMRFAQLSERFVHHGEEVTAGSVIGHVGMSGRATGPHLHLEHWEPTLDPETGDVKMSPVDPRKTAGLVLYTNG</sequence>
<dbReference type="InterPro" id="IPR011055">
    <property type="entry name" value="Dup_hybrid_motif"/>
</dbReference>
<dbReference type="OrthoDB" id="9805070at2"/>
<feature type="domain" description="M23ase beta-sheet core" evidence="2">
    <location>
        <begin position="362"/>
        <end position="449"/>
    </location>
</feature>
<name>A0A399R9I5_9PROT</name>
<dbReference type="InterPro" id="IPR008756">
    <property type="entry name" value="Peptidase_M56"/>
</dbReference>
<evidence type="ECO:0000256" key="1">
    <source>
        <dbReference type="SAM" id="Phobius"/>
    </source>
</evidence>
<feature type="transmembrane region" description="Helical" evidence="1">
    <location>
        <begin position="6"/>
        <end position="24"/>
    </location>
</feature>
<protein>
    <recommendedName>
        <fullName evidence="6">Peptidase M23 domain-containing protein</fullName>
    </recommendedName>
</protein>
<evidence type="ECO:0000259" key="3">
    <source>
        <dbReference type="Pfam" id="PF05569"/>
    </source>
</evidence>
<feature type="transmembrane region" description="Helical" evidence="1">
    <location>
        <begin position="97"/>
        <end position="120"/>
    </location>
</feature>
<dbReference type="EMBL" id="QWFX01000016">
    <property type="protein sequence ID" value="RIJ26695.1"/>
    <property type="molecule type" value="Genomic_DNA"/>
</dbReference>
<comment type="caution">
    <text evidence="4">The sequence shown here is derived from an EMBL/GenBank/DDBJ whole genome shotgun (WGS) entry which is preliminary data.</text>
</comment>
<dbReference type="PANTHER" id="PTHR34978">
    <property type="entry name" value="POSSIBLE SENSOR-TRANSDUCER PROTEIN BLAR"/>
    <property type="match status" value="1"/>
</dbReference>
<keyword evidence="1" id="KW-0812">Transmembrane</keyword>
<dbReference type="SUPFAM" id="SSF51261">
    <property type="entry name" value="Duplicated hybrid motif"/>
    <property type="match status" value="1"/>
</dbReference>
<feature type="domain" description="Peptidase M56" evidence="3">
    <location>
        <begin position="28"/>
        <end position="283"/>
    </location>
</feature>
<evidence type="ECO:0000259" key="2">
    <source>
        <dbReference type="Pfam" id="PF01551"/>
    </source>
</evidence>
<feature type="transmembrane region" description="Helical" evidence="1">
    <location>
        <begin position="36"/>
        <end position="58"/>
    </location>
</feature>
<gene>
    <name evidence="4" type="ORF">D1223_17255</name>
</gene>
<dbReference type="RefSeq" id="WP_119377589.1">
    <property type="nucleotide sequence ID" value="NZ_QWFX01000016.1"/>
</dbReference>
<evidence type="ECO:0008006" key="6">
    <source>
        <dbReference type="Google" id="ProtNLM"/>
    </source>
</evidence>
<dbReference type="AlphaFoldDB" id="A0A399R9I5"/>
<dbReference type="CDD" id="cd12797">
    <property type="entry name" value="M23_peptidase"/>
    <property type="match status" value="1"/>
</dbReference>
<dbReference type="Pfam" id="PF05569">
    <property type="entry name" value="Peptidase_M56"/>
    <property type="match status" value="1"/>
</dbReference>
<dbReference type="PANTHER" id="PTHR34978:SF3">
    <property type="entry name" value="SLR0241 PROTEIN"/>
    <property type="match status" value="1"/>
</dbReference>
<proteinExistence type="predicted"/>
<evidence type="ECO:0000313" key="4">
    <source>
        <dbReference type="EMBL" id="RIJ26695.1"/>
    </source>
</evidence>
<dbReference type="InterPro" id="IPR016047">
    <property type="entry name" value="M23ase_b-sheet_dom"/>
</dbReference>
<dbReference type="CDD" id="cd07341">
    <property type="entry name" value="M56_BlaR1_MecR1_like"/>
    <property type="match status" value="1"/>
</dbReference>
<organism evidence="4 5">
    <name type="scientific">Henriciella mobilis</name>
    <dbReference type="NCBI Taxonomy" id="2305467"/>
    <lineage>
        <taxon>Bacteria</taxon>
        <taxon>Pseudomonadati</taxon>
        <taxon>Pseudomonadota</taxon>
        <taxon>Alphaproteobacteria</taxon>
        <taxon>Hyphomonadales</taxon>
        <taxon>Hyphomonadaceae</taxon>
        <taxon>Henriciella</taxon>
    </lineage>
</organism>
<dbReference type="Pfam" id="PF01551">
    <property type="entry name" value="Peptidase_M23"/>
    <property type="match status" value="1"/>
</dbReference>
<keyword evidence="5" id="KW-1185">Reference proteome</keyword>
<dbReference type="Proteomes" id="UP000266385">
    <property type="component" value="Unassembled WGS sequence"/>
</dbReference>
<keyword evidence="1" id="KW-1133">Transmembrane helix</keyword>
<dbReference type="InterPro" id="IPR052173">
    <property type="entry name" value="Beta-lactam_resp_regulator"/>
</dbReference>
<accession>A0A399R9I5</accession>